<feature type="region of interest" description="Disordered" evidence="4">
    <location>
        <begin position="1040"/>
        <end position="1147"/>
    </location>
</feature>
<proteinExistence type="inferred from homology"/>
<dbReference type="GO" id="GO:0005634">
    <property type="term" value="C:nucleus"/>
    <property type="evidence" value="ECO:0007669"/>
    <property type="project" value="TreeGrafter"/>
</dbReference>
<keyword evidence="2" id="KW-0805">Transcription regulation</keyword>
<feature type="compositionally biased region" description="Acidic residues" evidence="4">
    <location>
        <begin position="1003"/>
        <end position="1014"/>
    </location>
</feature>
<evidence type="ECO:0000313" key="9">
    <source>
        <dbReference type="WBParaSite" id="PTRK_0000858400.1"/>
    </source>
</evidence>
<dbReference type="SUPFAM" id="SSF52540">
    <property type="entry name" value="P-loop containing nucleoside triphosphate hydrolases"/>
    <property type="match status" value="2"/>
</dbReference>
<keyword evidence="3" id="KW-0804">Transcription</keyword>
<dbReference type="WBParaSite" id="PTRK_0000858400.1">
    <property type="protein sequence ID" value="PTRK_0000858400.1"/>
    <property type="gene ID" value="PTRK_0000858400"/>
</dbReference>
<dbReference type="InterPro" id="IPR039187">
    <property type="entry name" value="SNO_AAA"/>
</dbReference>
<feature type="region of interest" description="Disordered" evidence="4">
    <location>
        <begin position="965"/>
        <end position="1025"/>
    </location>
</feature>
<dbReference type="InterPro" id="IPR026741">
    <property type="entry name" value="SNO"/>
</dbReference>
<dbReference type="Pfam" id="PF13871">
    <property type="entry name" value="Helicase_C_4"/>
    <property type="match status" value="1"/>
</dbReference>
<protein>
    <submittedName>
        <fullName evidence="9">AAA_34 domain-containing protein</fullName>
    </submittedName>
</protein>
<reference evidence="9" key="1">
    <citation type="submission" date="2017-02" db="UniProtKB">
        <authorList>
            <consortium name="WormBaseParasite"/>
        </authorList>
    </citation>
    <scope>IDENTIFICATION</scope>
</reference>
<evidence type="ECO:0000256" key="2">
    <source>
        <dbReference type="ARBA" id="ARBA00023015"/>
    </source>
</evidence>
<dbReference type="Pfam" id="PF13872">
    <property type="entry name" value="AAA_34"/>
    <property type="match status" value="1"/>
</dbReference>
<dbReference type="GO" id="GO:0006355">
    <property type="term" value="P:regulation of DNA-templated transcription"/>
    <property type="evidence" value="ECO:0007669"/>
    <property type="project" value="InterPro"/>
</dbReference>
<sequence>MDDLLSAALTESGLDEFLSEPNSPFTEVCDGKNSPNSVVINNDTKNQLPNKEIINSNNSLNPVSLKQQKTIPLQEQTSNSNSMSVICESDFESLDLFLKPIEGGTFLEQIRASNSPVEPITNLTPDDSGSSDIVLNELFEEEASKIPLINDLPNIPANCLTNDLSNSNFIQQESILQEPIKIEQPKVFVKRNYEKPIQIIDKNGILHKANPVRMSEASKGDNLPPKLVPSRKVYAIRNSPVSENDEVSRPIPRVESIRSIQNRPSLPMTVTPAPSRNITTQRIQINRPITRVTEPIRIVTDPQEVPPRPMNPQRLQINRSSILGKKTFRDSTGKLYIIKENISMAQNNSQRPIQLIKKARINNFEGAPKLVPQVTKVTRVNMQNQYHSGTSSAPLSPIQIGLPRGDGIYHQPRITINNRIGNNGQIMNRPPPYKVYTHPNGMKKLIYDSGRLQHNVVVKPPVLNEFQKMKANLKVTQAKEEMKNALKMGADKAKESVFEEEDESLGHAETYSEYKPAKLRSGNPHPDCVVETSSLSSVSPPEIRYHVEIPEINIDEGRISALQLEVVIYACQMHMNIFPNGERAGYLIGDGAGVGKGRTIASIIYENYLRGRKKALWLSVSSDLRWDTERDLRDIGADDIPVVPLNKLRYAKINGPENNNFKKGVIFATYSSLIGECRTAKSKYRTRLKQLLQWFGPDFDGLIVFDECHKAKNLCPTAGSKPTKTGKVVMELQKLLPNARIVYASATGATEPKNMAYMTRLGLWGKGQSFPEFNDFINAVEKRGVGAMELVAMDMKQRGLYLARQLSFRGVTFRVEEVALSNDFIFAYDESVKVWLDVRRYFQKALSVLNDDERVSQKLVWGQFWAAHQRFFKYLCIAAKVQACVNIAKEAIKNNKCVVIGLQSTGEARTLEQLEENGGELTEFVSTAKAVLQGLIDKHFPTQDTSFSGKYDIFSDLDKMLGSGNKSKKNNKRKNPIDDFFNDFDDDNTKDKNAVKRKRIESEQNETSEDESDSDNSSTVSDIDIGDDHEAWKKLFLAEAETSDDEETNDSEESDDNSETESGDSNGEEDSESEEEATEKEEDTFNPFLHDFSTADPWADKQKIVEENQTKLSKAEEKEQRRLKKKEEKERAKKKKDKRRKKKQKKLDKIADIVRRKEEMASDAMKGSAEAFMQSSKIIDDDDIEVTASNLGIIKTELLAAVERLGSKLPPNTLDQLIDELGGPEFVAEMTGRKGRVVTKENGEIEYQQRHVGTDATVELMNVEEKHKFMKGDKLIAIISEAASSGISLQADRRAQNTRRRVHITMELPWSADKAIQQFGRTHRSNQVSAPEYLFLISELAGEKRFASIVAKRLESLGALTHGDRRATESRDLSQFNLDNKYGRAALEVCLKSIVGVISPPFMEPPENYKPGNFFQDMRQYLEGVGILSINKIGVYSIERDGNSIAKFLNRLLGLPVHAQNAVFEYFTLILAELIRQAKYDGTYDMGIMDIGTGENKVQRLETRSFTGKLNYNTFRVEMHKIGVERGMSWEEALSVRKVHTNENDGFYTSSLGALGRQQVVLLCEVGRKKTYDNDEHLFSITKPQSGRIHKLERFPELIKRFKKISNDEAEVIWKDLYTNSATFCQHKYFHGKCKTEEAGTYCEVGRRTRTFFVLAGSVLSVWPIIEEVLNGPNANNSGNSMKENIKKLSRMQVIRVRTSENQKIVGLSIQSYFVRTLISRLEAHCGNVRDVDSFINARPSNQ</sequence>
<name>A0A0N4ZKF1_PARTI</name>
<dbReference type="FunFam" id="3.40.50.300:FF:000342">
    <property type="entry name" value="Protein strawberry notch homolog 2"/>
    <property type="match status" value="1"/>
</dbReference>
<dbReference type="Proteomes" id="UP000038045">
    <property type="component" value="Unplaced"/>
</dbReference>
<dbReference type="PANTHER" id="PTHR12706:SF30">
    <property type="entry name" value="PROTEIN STRAWBERRY NOTCH-RELATED"/>
    <property type="match status" value="1"/>
</dbReference>
<comment type="similarity">
    <text evidence="1">Belongs to the SBNO family.</text>
</comment>
<feature type="compositionally biased region" description="Basic residues" evidence="4">
    <location>
        <begin position="1132"/>
        <end position="1146"/>
    </location>
</feature>
<dbReference type="InterPro" id="IPR057332">
    <property type="entry name" value="SBNO_a/b_dom"/>
</dbReference>
<feature type="compositionally biased region" description="Basic and acidic residues" evidence="4">
    <location>
        <begin position="1098"/>
        <end position="1131"/>
    </location>
</feature>
<dbReference type="InterPro" id="IPR027417">
    <property type="entry name" value="P-loop_NTPase"/>
</dbReference>
<feature type="domain" description="SBNO alpha/beta" evidence="7">
    <location>
        <begin position="1528"/>
        <end position="1648"/>
    </location>
</feature>
<evidence type="ECO:0000256" key="4">
    <source>
        <dbReference type="SAM" id="MobiDB-lite"/>
    </source>
</evidence>
<keyword evidence="8" id="KW-1185">Reference proteome</keyword>
<organism evidence="8 9">
    <name type="scientific">Parastrongyloides trichosuri</name>
    <name type="common">Possum-specific nematode worm</name>
    <dbReference type="NCBI Taxonomy" id="131310"/>
    <lineage>
        <taxon>Eukaryota</taxon>
        <taxon>Metazoa</taxon>
        <taxon>Ecdysozoa</taxon>
        <taxon>Nematoda</taxon>
        <taxon>Chromadorea</taxon>
        <taxon>Rhabditida</taxon>
        <taxon>Tylenchina</taxon>
        <taxon>Panagrolaimomorpha</taxon>
        <taxon>Strongyloidoidea</taxon>
        <taxon>Strongyloididae</taxon>
        <taxon>Parastrongyloides</taxon>
    </lineage>
</organism>
<evidence type="ECO:0000256" key="1">
    <source>
        <dbReference type="ARBA" id="ARBA00006992"/>
    </source>
</evidence>
<dbReference type="GO" id="GO:0031490">
    <property type="term" value="F:chromatin DNA binding"/>
    <property type="evidence" value="ECO:0007669"/>
    <property type="project" value="TreeGrafter"/>
</dbReference>
<feature type="domain" description="Strawberry notch AAA" evidence="6">
    <location>
        <begin position="524"/>
        <end position="830"/>
    </location>
</feature>
<dbReference type="STRING" id="131310.A0A0N4ZKF1"/>
<dbReference type="PANTHER" id="PTHR12706">
    <property type="entry name" value="STRAWBERRY NOTCH-RELATED"/>
    <property type="match status" value="1"/>
</dbReference>
<evidence type="ECO:0000259" key="5">
    <source>
        <dbReference type="Pfam" id="PF13871"/>
    </source>
</evidence>
<dbReference type="InterPro" id="IPR026937">
    <property type="entry name" value="SBNO_Helicase_C_dom"/>
</dbReference>
<feature type="compositionally biased region" description="Acidic residues" evidence="4">
    <location>
        <begin position="1041"/>
        <end position="1084"/>
    </location>
</feature>
<dbReference type="GO" id="GO:0042393">
    <property type="term" value="F:histone binding"/>
    <property type="evidence" value="ECO:0007669"/>
    <property type="project" value="TreeGrafter"/>
</dbReference>
<evidence type="ECO:0000259" key="6">
    <source>
        <dbReference type="Pfam" id="PF13872"/>
    </source>
</evidence>
<feature type="domain" description="Strawberry notch helicase C" evidence="5">
    <location>
        <begin position="1212"/>
        <end position="1490"/>
    </location>
</feature>
<evidence type="ECO:0000256" key="3">
    <source>
        <dbReference type="ARBA" id="ARBA00023163"/>
    </source>
</evidence>
<accession>A0A0N4ZKF1</accession>
<evidence type="ECO:0000313" key="8">
    <source>
        <dbReference type="Proteomes" id="UP000038045"/>
    </source>
</evidence>
<evidence type="ECO:0000259" key="7">
    <source>
        <dbReference type="Pfam" id="PF25373"/>
    </source>
</evidence>
<dbReference type="Pfam" id="PF25373">
    <property type="entry name" value="SBNO"/>
    <property type="match status" value="1"/>
</dbReference>
<dbReference type="Gene3D" id="3.40.50.300">
    <property type="entry name" value="P-loop containing nucleotide triphosphate hydrolases"/>
    <property type="match status" value="1"/>
</dbReference>